<protein>
    <submittedName>
        <fullName evidence="1">Uncharacterized protein</fullName>
    </submittedName>
</protein>
<dbReference type="EMBL" id="HBUF01527046">
    <property type="protein sequence ID" value="CAG6750527.1"/>
    <property type="molecule type" value="Transcribed_RNA"/>
</dbReference>
<organism evidence="1">
    <name type="scientific">Cacopsylla melanoneura</name>
    <dbReference type="NCBI Taxonomy" id="428564"/>
    <lineage>
        <taxon>Eukaryota</taxon>
        <taxon>Metazoa</taxon>
        <taxon>Ecdysozoa</taxon>
        <taxon>Arthropoda</taxon>
        <taxon>Hexapoda</taxon>
        <taxon>Insecta</taxon>
        <taxon>Pterygota</taxon>
        <taxon>Neoptera</taxon>
        <taxon>Paraneoptera</taxon>
        <taxon>Hemiptera</taxon>
        <taxon>Sternorrhyncha</taxon>
        <taxon>Psylloidea</taxon>
        <taxon>Psyllidae</taxon>
        <taxon>Psyllinae</taxon>
        <taxon>Cacopsylla</taxon>
    </lineage>
</organism>
<evidence type="ECO:0000313" key="1">
    <source>
        <dbReference type="EMBL" id="CAG6750525.1"/>
    </source>
</evidence>
<name>A0A8D9EG44_9HEMI</name>
<dbReference type="EMBL" id="HBUF01527045">
    <property type="protein sequence ID" value="CAG6750525.1"/>
    <property type="molecule type" value="Transcribed_RNA"/>
</dbReference>
<dbReference type="EMBL" id="HBUF01527044">
    <property type="protein sequence ID" value="CAG6750522.1"/>
    <property type="molecule type" value="Transcribed_RNA"/>
</dbReference>
<accession>A0A8D9EG44</accession>
<dbReference type="EMBL" id="HBUF01527043">
    <property type="protein sequence ID" value="CAG6750520.1"/>
    <property type="molecule type" value="Transcribed_RNA"/>
</dbReference>
<reference evidence="1" key="1">
    <citation type="submission" date="2021-05" db="EMBL/GenBank/DDBJ databases">
        <authorList>
            <person name="Alioto T."/>
            <person name="Alioto T."/>
            <person name="Gomez Garrido J."/>
        </authorList>
    </citation>
    <scope>NUCLEOTIDE SEQUENCE</scope>
</reference>
<proteinExistence type="predicted"/>
<dbReference type="AlphaFoldDB" id="A0A8D9EG44"/>
<sequence>MWNTQNNFASRAFTTVSSRLKMLTLFLQTFSTLTLWLRVFALPKTPRPTTKPCCSSPTLLLCYLTKYSRSLCPSLHSWGILSCDWTMLIVCRLSTRSLRMWSLSY</sequence>